<feature type="region of interest" description="Disordered" evidence="1">
    <location>
        <begin position="153"/>
        <end position="179"/>
    </location>
</feature>
<dbReference type="EMBL" id="CP141614">
    <property type="protein sequence ID" value="WRP15439.1"/>
    <property type="molecule type" value="Genomic_DNA"/>
</dbReference>
<dbReference type="InterPro" id="IPR007686">
    <property type="entry name" value="YutG/PgpA"/>
</dbReference>
<dbReference type="Pfam" id="PF04608">
    <property type="entry name" value="PgpA"/>
    <property type="match status" value="1"/>
</dbReference>
<evidence type="ECO:0000313" key="3">
    <source>
        <dbReference type="EMBL" id="WRP15439.1"/>
    </source>
</evidence>
<dbReference type="SUPFAM" id="SSF101307">
    <property type="entry name" value="YutG-like"/>
    <property type="match status" value="1"/>
</dbReference>
<keyword evidence="4" id="KW-1185">Reference proteome</keyword>
<organism evidence="3 4">
    <name type="scientific">Geochorda subterranea</name>
    <dbReference type="NCBI Taxonomy" id="3109564"/>
    <lineage>
        <taxon>Bacteria</taxon>
        <taxon>Bacillati</taxon>
        <taxon>Bacillota</taxon>
        <taxon>Limnochordia</taxon>
        <taxon>Limnochordales</taxon>
        <taxon>Geochordaceae</taxon>
        <taxon>Geochorda</taxon>
    </lineage>
</organism>
<dbReference type="Gene3D" id="1.10.3760.10">
    <property type="entry name" value="PgpA-like"/>
    <property type="match status" value="1"/>
</dbReference>
<dbReference type="CDD" id="cd06971">
    <property type="entry name" value="PgpA"/>
    <property type="match status" value="1"/>
</dbReference>
<proteinExistence type="predicted"/>
<sequence length="179" mass="19328">MEQQVIQWLRERGVELADIAEVVAQLLKPRLPDVGPQECLEAVRRVVSKREAQFAILTGIALDVLAERGQLPEPLRTAIRDDSPLYGIDEVLALAITNLYGSVGLTAFGYLDKRKLGIIGQLNRHRDGAVHTFLDDLVAGVAAAAAARIAHRHPRQAAQRDGAGEYQAVAPTEAAGQPA</sequence>
<evidence type="ECO:0000256" key="1">
    <source>
        <dbReference type="SAM" id="MobiDB-lite"/>
    </source>
</evidence>
<evidence type="ECO:0000259" key="2">
    <source>
        <dbReference type="Pfam" id="PF04608"/>
    </source>
</evidence>
<dbReference type="InterPro" id="IPR036681">
    <property type="entry name" value="PgpA-like_sf"/>
</dbReference>
<accession>A0ABZ1BRS7</accession>
<reference evidence="4" key="1">
    <citation type="submission" date="2023-12" db="EMBL/GenBank/DDBJ databases">
        <title>Novel isolates from deep terrestrial aquifers shed light on the physiology and ecology of the class Limnochordia.</title>
        <authorList>
            <person name="Karnachuk O.V."/>
            <person name="Lukina A.P."/>
            <person name="Avakyan M.R."/>
            <person name="Kadnikov V."/>
            <person name="Begmatov S."/>
            <person name="Beletsky A.V."/>
            <person name="Mardanov A.V."/>
            <person name="Ravin N.V."/>
        </authorList>
    </citation>
    <scope>NUCLEOTIDE SEQUENCE [LARGE SCALE GENOMIC DNA]</scope>
    <source>
        <strain evidence="4">LN</strain>
    </source>
</reference>
<dbReference type="InterPro" id="IPR026038">
    <property type="entry name" value="Put_PGPase"/>
</dbReference>
<gene>
    <name evidence="3" type="ORF">VLY81_04555</name>
</gene>
<dbReference type="PIRSF" id="PIRSF019587">
    <property type="entry name" value="PGPase"/>
    <property type="match status" value="1"/>
</dbReference>
<dbReference type="Proteomes" id="UP001333102">
    <property type="component" value="Chromosome"/>
</dbReference>
<protein>
    <submittedName>
        <fullName evidence="3">Phosphatidylglycerophosphatase A</fullName>
    </submittedName>
</protein>
<evidence type="ECO:0000313" key="4">
    <source>
        <dbReference type="Proteomes" id="UP001333102"/>
    </source>
</evidence>
<feature type="domain" description="YutG/PgpA" evidence="2">
    <location>
        <begin position="18"/>
        <end position="151"/>
    </location>
</feature>
<name>A0ABZ1BRS7_9FIRM</name>